<protein>
    <submittedName>
        <fullName evidence="1">Uncharacterized protein</fullName>
    </submittedName>
</protein>
<sequence length="278" mass="30655">MNPKPLGDYEPFRRWSGKPRAWGPEGAGWRAWFGGQVVDGLCEVLDEHLAAPRRSGKYPAAIGCVPWLTSKAVTKRLLALTSYCVVVDKAQPNEMPMVRPELINADKALPNEAIYELRELMPAVDGAAPLTIGPYTPKDATAYEIDSVRVLGWRKRKDEQKPIPHAKLLVLGEVGAESFGPDFAPDYYVECRFTPQSVWFGSANWTEAARYHLETGFVCDDPLLAEQATSFVAEMIAFSEPVDSACVGPEPNLVPVGYDDEAIAAVAQEFGYDEPDDY</sequence>
<dbReference type="EMBL" id="UEGW01000001">
    <property type="protein sequence ID" value="SRX95090.1"/>
    <property type="molecule type" value="Genomic_DNA"/>
</dbReference>
<dbReference type="RefSeq" id="WP_244917481.1">
    <property type="nucleotide sequence ID" value="NZ_UEGW01000001.1"/>
</dbReference>
<reference evidence="1 2" key="1">
    <citation type="submission" date="2018-05" db="EMBL/GenBank/DDBJ databases">
        <authorList>
            <consortium name="IHU Genomes"/>
        </authorList>
    </citation>
    <scope>NUCLEOTIDE SEQUENCE [LARGE SCALE GENOMIC DNA]</scope>
    <source>
        <strain evidence="1 2">P7336</strain>
    </source>
</reference>
<name>A0A375Z2D2_MYCSH</name>
<gene>
    <name evidence="1" type="ORF">MSP7336_03354</name>
</gene>
<evidence type="ECO:0000313" key="2">
    <source>
        <dbReference type="Proteomes" id="UP000252015"/>
    </source>
</evidence>
<accession>A0A375Z2D2</accession>
<evidence type="ECO:0000313" key="1">
    <source>
        <dbReference type="EMBL" id="SRX95090.1"/>
    </source>
</evidence>
<dbReference type="AlphaFoldDB" id="A0A375Z2D2"/>
<dbReference type="Proteomes" id="UP000252015">
    <property type="component" value="Unassembled WGS sequence"/>
</dbReference>
<proteinExistence type="predicted"/>
<organism evidence="1 2">
    <name type="scientific">Mycobacterium shimoidei</name>
    <dbReference type="NCBI Taxonomy" id="29313"/>
    <lineage>
        <taxon>Bacteria</taxon>
        <taxon>Bacillati</taxon>
        <taxon>Actinomycetota</taxon>
        <taxon>Actinomycetes</taxon>
        <taxon>Mycobacteriales</taxon>
        <taxon>Mycobacteriaceae</taxon>
        <taxon>Mycobacterium</taxon>
    </lineage>
</organism>
<keyword evidence="2" id="KW-1185">Reference proteome</keyword>